<dbReference type="InParanoid" id="C4R5Y7"/>
<evidence type="ECO:0000313" key="15">
    <source>
        <dbReference type="Proteomes" id="UP000000314"/>
    </source>
</evidence>
<evidence type="ECO:0000256" key="11">
    <source>
        <dbReference type="ARBA" id="ARBA00032212"/>
    </source>
</evidence>
<dbReference type="GO" id="GO:0000785">
    <property type="term" value="C:chromatin"/>
    <property type="evidence" value="ECO:0007669"/>
    <property type="project" value="TreeGrafter"/>
</dbReference>
<evidence type="ECO:0000256" key="8">
    <source>
        <dbReference type="ARBA" id="ARBA00023242"/>
    </source>
</evidence>
<accession>C4R5Y7</accession>
<keyword evidence="10" id="KW-0012">Acyltransferase</keyword>
<evidence type="ECO:0000256" key="6">
    <source>
        <dbReference type="ARBA" id="ARBA00022771"/>
    </source>
</evidence>
<evidence type="ECO:0000313" key="14">
    <source>
        <dbReference type="EMBL" id="CAY70973.1"/>
    </source>
</evidence>
<keyword evidence="15" id="KW-1185">Reference proteome</keyword>
<protein>
    <recommendedName>
        <fullName evidence="3">N-acetyltransferase ECO1</fullName>
    </recommendedName>
    <alternativeName>
        <fullName evidence="11">Establishment of cohesion protein 1</fullName>
    </alternativeName>
</protein>
<dbReference type="AlphaFoldDB" id="C4R5Y7"/>
<feature type="domain" description="N-acetyltransferase ESCO acetyl-transferase" evidence="13">
    <location>
        <begin position="204"/>
        <end position="266"/>
    </location>
</feature>
<dbReference type="Gene3D" id="3.40.630.30">
    <property type="match status" value="1"/>
</dbReference>
<keyword evidence="7" id="KW-0862">Zinc</keyword>
<dbReference type="Pfam" id="PF13880">
    <property type="entry name" value="Acetyltransf_13"/>
    <property type="match status" value="1"/>
</dbReference>
<keyword evidence="4" id="KW-0808">Transferase</keyword>
<name>C4R5Y7_KOMPG</name>
<dbReference type="STRING" id="644223.C4R5Y7"/>
<dbReference type="Pfam" id="PF13878">
    <property type="entry name" value="zf-C2H2_3"/>
    <property type="match status" value="1"/>
</dbReference>
<keyword evidence="9" id="KW-0131">Cell cycle</keyword>
<comment type="subcellular location">
    <subcellularLocation>
        <location evidence="1">Nucleus</location>
    </subcellularLocation>
</comment>
<evidence type="ECO:0000259" key="13">
    <source>
        <dbReference type="Pfam" id="PF13880"/>
    </source>
</evidence>
<dbReference type="GO" id="GO:0061733">
    <property type="term" value="F:protein-lysine-acetyltransferase activity"/>
    <property type="evidence" value="ECO:0007669"/>
    <property type="project" value="TreeGrafter"/>
</dbReference>
<dbReference type="Proteomes" id="UP000000314">
    <property type="component" value="Chromosome 3"/>
</dbReference>
<dbReference type="EMBL" id="FN392321">
    <property type="protein sequence ID" value="CAY70973.1"/>
    <property type="molecule type" value="Genomic_DNA"/>
</dbReference>
<evidence type="ECO:0000256" key="4">
    <source>
        <dbReference type="ARBA" id="ARBA00022679"/>
    </source>
</evidence>
<dbReference type="SUPFAM" id="SSF55729">
    <property type="entry name" value="Acyl-CoA N-acyltransferases (Nat)"/>
    <property type="match status" value="1"/>
</dbReference>
<gene>
    <name evidence="14" type="ordered locus">PAS_chr3_0914</name>
</gene>
<dbReference type="InterPro" id="IPR028005">
    <property type="entry name" value="AcTrfase_ESCO_Znf_dom"/>
</dbReference>
<evidence type="ECO:0000256" key="7">
    <source>
        <dbReference type="ARBA" id="ARBA00022833"/>
    </source>
</evidence>
<evidence type="ECO:0000256" key="3">
    <source>
        <dbReference type="ARBA" id="ARBA00022043"/>
    </source>
</evidence>
<dbReference type="InterPro" id="IPR028009">
    <property type="entry name" value="ESCO_Acetyltransf_dom"/>
</dbReference>
<dbReference type="PANTHER" id="PTHR45884:SF2">
    <property type="entry name" value="N-ACETYLTRANSFERASE ECO"/>
    <property type="match status" value="1"/>
</dbReference>
<organism evidence="14 15">
    <name type="scientific">Komagataella phaffii (strain GS115 / ATCC 20864)</name>
    <name type="common">Yeast</name>
    <name type="synonym">Pichia pastoris</name>
    <dbReference type="NCBI Taxonomy" id="644223"/>
    <lineage>
        <taxon>Eukaryota</taxon>
        <taxon>Fungi</taxon>
        <taxon>Dikarya</taxon>
        <taxon>Ascomycota</taxon>
        <taxon>Saccharomycotina</taxon>
        <taxon>Pichiomycetes</taxon>
        <taxon>Pichiales</taxon>
        <taxon>Pichiaceae</taxon>
        <taxon>Komagataella</taxon>
    </lineage>
</organism>
<evidence type="ECO:0000256" key="9">
    <source>
        <dbReference type="ARBA" id="ARBA00023306"/>
    </source>
</evidence>
<evidence type="ECO:0000259" key="12">
    <source>
        <dbReference type="Pfam" id="PF13878"/>
    </source>
</evidence>
<dbReference type="CDD" id="cd04301">
    <property type="entry name" value="NAT_SF"/>
    <property type="match status" value="1"/>
</dbReference>
<dbReference type="KEGG" id="ppa:PAS_chr3_0914"/>
<reference evidence="14 15" key="1">
    <citation type="journal article" date="2009" name="Nat. Biotechnol.">
        <title>Genome sequence of the recombinant protein production host Pichia pastoris.</title>
        <authorList>
            <person name="De Schutter K."/>
            <person name="Lin Y.C."/>
            <person name="Tiels P."/>
            <person name="Van Hecke A."/>
            <person name="Glinka S."/>
            <person name="Weber-Lehmann J."/>
            <person name="Rouze P."/>
            <person name="Van de Peer Y."/>
            <person name="Callewaert N."/>
        </authorList>
    </citation>
    <scope>NUCLEOTIDE SEQUENCE [LARGE SCALE GENOMIC DNA]</scope>
    <source>
        <strain evidence="15">GS115 / ATCC 20864</strain>
    </source>
</reference>
<evidence type="ECO:0000256" key="1">
    <source>
        <dbReference type="ARBA" id="ARBA00004123"/>
    </source>
</evidence>
<dbReference type="GeneID" id="8200268"/>
<dbReference type="GO" id="GO:0008270">
    <property type="term" value="F:zinc ion binding"/>
    <property type="evidence" value="ECO:0007669"/>
    <property type="project" value="UniProtKB-KW"/>
</dbReference>
<dbReference type="GO" id="GO:0007064">
    <property type="term" value="P:mitotic sister chromatid cohesion"/>
    <property type="evidence" value="ECO:0007669"/>
    <property type="project" value="TreeGrafter"/>
</dbReference>
<evidence type="ECO:0000256" key="2">
    <source>
        <dbReference type="ARBA" id="ARBA00005816"/>
    </source>
</evidence>
<dbReference type="InterPro" id="IPR016181">
    <property type="entry name" value="Acyl_CoA_acyltransferase"/>
</dbReference>
<evidence type="ECO:0000256" key="5">
    <source>
        <dbReference type="ARBA" id="ARBA00022723"/>
    </source>
</evidence>
<dbReference type="OMA" id="PSITHQE"/>
<proteinExistence type="inferred from homology"/>
<dbReference type="HOGENOM" id="CLU_039183_2_1_1"/>
<dbReference type="RefSeq" id="XP_002493152.1">
    <property type="nucleotide sequence ID" value="XM_002493107.1"/>
</dbReference>
<keyword evidence="6" id="KW-0863">Zinc-finger</keyword>
<evidence type="ECO:0000256" key="10">
    <source>
        <dbReference type="ARBA" id="ARBA00023315"/>
    </source>
</evidence>
<dbReference type="PANTHER" id="PTHR45884">
    <property type="entry name" value="N-ACETYLTRANSFERASE ECO"/>
    <property type="match status" value="1"/>
</dbReference>
<dbReference type="FunCoup" id="C4R5Y7">
    <property type="interactions" value="36"/>
</dbReference>
<comment type="similarity">
    <text evidence="2">Belongs to the acetyltransferase family. ECO subfamily.</text>
</comment>
<dbReference type="GO" id="GO:0005634">
    <property type="term" value="C:nucleus"/>
    <property type="evidence" value="ECO:0007669"/>
    <property type="project" value="UniProtKB-SubCell"/>
</dbReference>
<keyword evidence="8" id="KW-0539">Nucleus</keyword>
<sequence length="282" mass="31816">MEVQRCRNCRNCTIDRVSLMVLTSVRANKSKSVTKPVHTVKKVQSHLRTSLPQQEICPVCKMAYVPYLAQDIKLHDAYHQKVQLGRPWTESWGNVLDVSTLAIPQKIQRNSTLIPCKYVEVNIDNKVEVNAAQQVIGIANKCLNAPPECNYWMSDKSRGKVFLCIAENRAIGVVVTESLNDPKVKPHWFIVEKGRVVENQTVKDVLVGISRIYVSPEWRRSGIALQLLKVVCHFSFFGITLKPLQIAWSQPSEYGGKLASKFSGVKHKSGKILIPVYNEHSP</sequence>
<feature type="domain" description="N-acetyltransferase ESCO zinc-finger" evidence="12">
    <location>
        <begin position="44"/>
        <end position="81"/>
    </location>
</feature>
<keyword evidence="5" id="KW-0479">Metal-binding</keyword>
<dbReference type="eggNOG" id="KOG3014">
    <property type="taxonomic scope" value="Eukaryota"/>
</dbReference>
<dbReference type="SMR" id="C4R5Y7"/>
<dbReference type="OrthoDB" id="428854at2759"/>